<gene>
    <name evidence="3" type="ORF">XsacCFBP4641_15150</name>
</gene>
<feature type="transmembrane region" description="Helical" evidence="1">
    <location>
        <begin position="21"/>
        <end position="40"/>
    </location>
</feature>
<feature type="transmembrane region" description="Helical" evidence="1">
    <location>
        <begin position="77"/>
        <end position="100"/>
    </location>
</feature>
<keyword evidence="3" id="KW-0645">Protease</keyword>
<dbReference type="Proteomes" id="UP000247346">
    <property type="component" value="Unassembled WGS sequence"/>
</dbReference>
<dbReference type="OrthoDB" id="7632478at2"/>
<keyword evidence="3" id="KW-0378">Hydrolase</keyword>
<protein>
    <submittedName>
        <fullName evidence="3">CPBP family intramembrane metalloprotease</fullName>
    </submittedName>
</protein>
<feature type="domain" description="CAAX prenyl protease 2/Lysostaphin resistance protein A-like" evidence="2">
    <location>
        <begin position="126"/>
        <end position="217"/>
    </location>
</feature>
<keyword evidence="3" id="KW-0482">Metalloprotease</keyword>
<proteinExistence type="predicted"/>
<dbReference type="GO" id="GO:0004175">
    <property type="term" value="F:endopeptidase activity"/>
    <property type="evidence" value="ECO:0007669"/>
    <property type="project" value="UniProtKB-ARBA"/>
</dbReference>
<dbReference type="GO" id="GO:0008237">
    <property type="term" value="F:metallopeptidase activity"/>
    <property type="evidence" value="ECO:0007669"/>
    <property type="project" value="UniProtKB-KW"/>
</dbReference>
<comment type="caution">
    <text evidence="3">The sequence shown here is derived from an EMBL/GenBank/DDBJ whole genome shotgun (WGS) entry which is preliminary data.</text>
</comment>
<keyword evidence="1" id="KW-0472">Membrane</keyword>
<reference evidence="3 4" key="1">
    <citation type="submission" date="2016-08" db="EMBL/GenBank/DDBJ databases">
        <authorList>
            <person name="Seilhamer J.J."/>
        </authorList>
    </citation>
    <scope>NUCLEOTIDE SEQUENCE [LARGE SCALE GENOMIC DNA]</scope>
    <source>
        <strain evidence="3 4">CFBP4641</strain>
    </source>
</reference>
<evidence type="ECO:0000256" key="1">
    <source>
        <dbReference type="SAM" id="Phobius"/>
    </source>
</evidence>
<dbReference type="GO" id="GO:0080120">
    <property type="term" value="P:CAAX-box protein maturation"/>
    <property type="evidence" value="ECO:0007669"/>
    <property type="project" value="UniProtKB-ARBA"/>
</dbReference>
<evidence type="ECO:0000313" key="3">
    <source>
        <dbReference type="EMBL" id="PPU81225.1"/>
    </source>
</evidence>
<dbReference type="InterPro" id="IPR003675">
    <property type="entry name" value="Rce1/LyrA-like_dom"/>
</dbReference>
<dbReference type="AlphaFoldDB" id="A0A2P5Z187"/>
<evidence type="ECO:0000313" key="4">
    <source>
        <dbReference type="Proteomes" id="UP000247346"/>
    </source>
</evidence>
<feature type="transmembrane region" description="Helical" evidence="1">
    <location>
        <begin position="206"/>
        <end position="227"/>
    </location>
</feature>
<dbReference type="GO" id="GO:0006508">
    <property type="term" value="P:proteolysis"/>
    <property type="evidence" value="ECO:0007669"/>
    <property type="project" value="UniProtKB-KW"/>
</dbReference>
<name>A0A2P5Z187_9XANT</name>
<sequence length="228" mass="24635">MQHSAQGNTHATSNTSFMRHPLLRIALSAAILALASYAWLPFPWRMPVVGLLGLSLVWIETRSSLACGVARPRLVSVIGWTALLVLLTVGFITPVLQPLIDTITGHKTDYSAYGALKGNVQATTHLIGAAWLSAALGEELVFRAFLMHQLDALLGRLRGGRWIAALVGGVVFGLMHAAQGASGILLTGVVGTMFGYAYLRSRRNLWAMILAHGLIDTWGVTTLYLGWY</sequence>
<feature type="transmembrane region" description="Helical" evidence="1">
    <location>
        <begin position="46"/>
        <end position="65"/>
    </location>
</feature>
<dbReference type="Pfam" id="PF02517">
    <property type="entry name" value="Rce1-like"/>
    <property type="match status" value="1"/>
</dbReference>
<accession>A0A2P5Z187</accession>
<feature type="transmembrane region" description="Helical" evidence="1">
    <location>
        <begin position="181"/>
        <end position="199"/>
    </location>
</feature>
<dbReference type="EMBL" id="MDEK01000014">
    <property type="protein sequence ID" value="PPU81225.1"/>
    <property type="molecule type" value="Genomic_DNA"/>
</dbReference>
<keyword evidence="1" id="KW-1133">Transmembrane helix</keyword>
<keyword evidence="1" id="KW-0812">Transmembrane</keyword>
<evidence type="ECO:0000259" key="2">
    <source>
        <dbReference type="Pfam" id="PF02517"/>
    </source>
</evidence>
<organism evidence="3 4">
    <name type="scientific">Xanthomonas sacchari</name>
    <dbReference type="NCBI Taxonomy" id="56458"/>
    <lineage>
        <taxon>Bacteria</taxon>
        <taxon>Pseudomonadati</taxon>
        <taxon>Pseudomonadota</taxon>
        <taxon>Gammaproteobacteria</taxon>
        <taxon>Lysobacterales</taxon>
        <taxon>Lysobacteraceae</taxon>
        <taxon>Xanthomonas</taxon>
    </lineage>
</organism>